<name>A0A426YLX2_ENSVE</name>
<proteinExistence type="predicted"/>
<evidence type="ECO:0000313" key="2">
    <source>
        <dbReference type="Proteomes" id="UP000287651"/>
    </source>
</evidence>
<gene>
    <name evidence="1" type="ORF">B296_00003688</name>
</gene>
<organism evidence="1 2">
    <name type="scientific">Ensete ventricosum</name>
    <name type="common">Abyssinian banana</name>
    <name type="synonym">Musa ensete</name>
    <dbReference type="NCBI Taxonomy" id="4639"/>
    <lineage>
        <taxon>Eukaryota</taxon>
        <taxon>Viridiplantae</taxon>
        <taxon>Streptophyta</taxon>
        <taxon>Embryophyta</taxon>
        <taxon>Tracheophyta</taxon>
        <taxon>Spermatophyta</taxon>
        <taxon>Magnoliopsida</taxon>
        <taxon>Liliopsida</taxon>
        <taxon>Zingiberales</taxon>
        <taxon>Musaceae</taxon>
        <taxon>Ensete</taxon>
    </lineage>
</organism>
<evidence type="ECO:0000313" key="1">
    <source>
        <dbReference type="EMBL" id="RRT52719.1"/>
    </source>
</evidence>
<reference evidence="1 2" key="1">
    <citation type="journal article" date="2014" name="Agronomy (Basel)">
        <title>A Draft Genome Sequence for Ensete ventricosum, the Drought-Tolerant Tree Against Hunger.</title>
        <authorList>
            <person name="Harrison J."/>
            <person name="Moore K.A."/>
            <person name="Paszkiewicz K."/>
            <person name="Jones T."/>
            <person name="Grant M."/>
            <person name="Ambacheew D."/>
            <person name="Muzemil S."/>
            <person name="Studholme D.J."/>
        </authorList>
    </citation>
    <scope>NUCLEOTIDE SEQUENCE [LARGE SCALE GENOMIC DNA]</scope>
</reference>
<dbReference type="EMBL" id="AMZH03011522">
    <property type="protein sequence ID" value="RRT52719.1"/>
    <property type="molecule type" value="Genomic_DNA"/>
</dbReference>
<comment type="caution">
    <text evidence="1">The sequence shown here is derived from an EMBL/GenBank/DDBJ whole genome shotgun (WGS) entry which is preliminary data.</text>
</comment>
<sequence>MFDVVQLSKKGRAGGRKFKWLRGLLVAAEAGSAARVQSSTTLVWASMSGGHGRWTSVRDCAVKEEQQIWFGIARLDAQEAAKAGLSWPRLPTGRIRCCGRS</sequence>
<dbReference type="AlphaFoldDB" id="A0A426YLX2"/>
<protein>
    <submittedName>
        <fullName evidence="1">Uncharacterized protein</fullName>
    </submittedName>
</protein>
<dbReference type="Proteomes" id="UP000287651">
    <property type="component" value="Unassembled WGS sequence"/>
</dbReference>
<accession>A0A426YLX2</accession>